<reference evidence="5" key="1">
    <citation type="journal article" date="2021" name="PeerJ">
        <title>Extensive microbial diversity within the chicken gut microbiome revealed by metagenomics and culture.</title>
        <authorList>
            <person name="Gilroy R."/>
            <person name="Ravi A."/>
            <person name="Getino M."/>
            <person name="Pursley I."/>
            <person name="Horton D.L."/>
            <person name="Alikhan N.F."/>
            <person name="Baker D."/>
            <person name="Gharbi K."/>
            <person name="Hall N."/>
            <person name="Watson M."/>
            <person name="Adriaenssens E.M."/>
            <person name="Foster-Nyarko E."/>
            <person name="Jarju S."/>
            <person name="Secka A."/>
            <person name="Antonio M."/>
            <person name="Oren A."/>
            <person name="Chaudhuri R.R."/>
            <person name="La Ragione R."/>
            <person name="Hildebrand F."/>
            <person name="Pallen M.J."/>
        </authorList>
    </citation>
    <scope>NUCLEOTIDE SEQUENCE</scope>
    <source>
        <strain evidence="5">ChiHjej13B12-14962</strain>
    </source>
</reference>
<dbReference type="GO" id="GO:0016887">
    <property type="term" value="F:ATP hydrolysis activity"/>
    <property type="evidence" value="ECO:0007669"/>
    <property type="project" value="InterPro"/>
</dbReference>
<evidence type="ECO:0000313" key="6">
    <source>
        <dbReference type="Proteomes" id="UP000703315"/>
    </source>
</evidence>
<dbReference type="InterPro" id="IPR017871">
    <property type="entry name" value="ABC_transporter-like_CS"/>
</dbReference>
<dbReference type="RefSeq" id="WP_303905162.1">
    <property type="nucleotide sequence ID" value="NZ_DYXC01000076.1"/>
</dbReference>
<dbReference type="InterPro" id="IPR027417">
    <property type="entry name" value="P-loop_NTPase"/>
</dbReference>
<reference evidence="5" key="2">
    <citation type="submission" date="2021-09" db="EMBL/GenBank/DDBJ databases">
        <authorList>
            <person name="Gilroy R."/>
        </authorList>
    </citation>
    <scope>NUCLEOTIDE SEQUENCE</scope>
    <source>
        <strain evidence="5">ChiHjej13B12-14962</strain>
    </source>
</reference>
<accession>A0A921FMX2</accession>
<dbReference type="Pfam" id="PF00005">
    <property type="entry name" value="ABC_tran"/>
    <property type="match status" value="1"/>
</dbReference>
<dbReference type="SMART" id="SM00382">
    <property type="entry name" value="AAA"/>
    <property type="match status" value="1"/>
</dbReference>
<dbReference type="SUPFAM" id="SSF52540">
    <property type="entry name" value="P-loop containing nucleoside triphosphate hydrolases"/>
    <property type="match status" value="1"/>
</dbReference>
<dbReference type="PANTHER" id="PTHR42781:SF8">
    <property type="entry name" value="BICARBONATE TRANSPORT ATP-BINDING PROTEIN CMPC"/>
    <property type="match status" value="1"/>
</dbReference>
<dbReference type="PROSITE" id="PS00211">
    <property type="entry name" value="ABC_TRANSPORTER_1"/>
    <property type="match status" value="1"/>
</dbReference>
<evidence type="ECO:0000259" key="4">
    <source>
        <dbReference type="PROSITE" id="PS50893"/>
    </source>
</evidence>
<feature type="domain" description="ABC transporter" evidence="4">
    <location>
        <begin position="13"/>
        <end position="212"/>
    </location>
</feature>
<evidence type="ECO:0000256" key="1">
    <source>
        <dbReference type="ARBA" id="ARBA00022448"/>
    </source>
</evidence>
<dbReference type="PANTHER" id="PTHR42781">
    <property type="entry name" value="SPERMIDINE/PUTRESCINE IMPORT ATP-BINDING PROTEIN POTA"/>
    <property type="match status" value="1"/>
</dbReference>
<dbReference type="CDD" id="cd03293">
    <property type="entry name" value="ABC_NrtD_SsuB_transporters"/>
    <property type="match status" value="1"/>
</dbReference>
<dbReference type="Proteomes" id="UP000703315">
    <property type="component" value="Unassembled WGS sequence"/>
</dbReference>
<keyword evidence="3 5" id="KW-0067">ATP-binding</keyword>
<feature type="non-terminal residue" evidence="5">
    <location>
        <position position="212"/>
    </location>
</feature>
<dbReference type="Gene3D" id="3.40.50.300">
    <property type="entry name" value="P-loop containing nucleotide triphosphate hydrolases"/>
    <property type="match status" value="1"/>
</dbReference>
<keyword evidence="1" id="KW-0813">Transport</keyword>
<gene>
    <name evidence="5" type="ORF">K8V32_07355</name>
</gene>
<dbReference type="PROSITE" id="PS50893">
    <property type="entry name" value="ABC_TRANSPORTER_2"/>
    <property type="match status" value="1"/>
</dbReference>
<sequence>MNVEDMNDQTPLLDVRGIAKSYGDTRVLDDVTFTAGSGEFVCIVGPSGSGKTTLLRALAALGPADSGEVRLNGEAIVKPPAELSVVFQDYSRSLMPWMRVQQNIELPLRRLKLSAADQEQRVANALRDVGLEHAAKLYPWEMSGGMQQRVAIARSLAYRPQVLVMDEPFASVDAQTRADLEDLMLDIRDRLGVTIILVTHDIDEAVYLADKV</sequence>
<dbReference type="InterPro" id="IPR003439">
    <property type="entry name" value="ABC_transporter-like_ATP-bd"/>
</dbReference>
<evidence type="ECO:0000256" key="2">
    <source>
        <dbReference type="ARBA" id="ARBA00022741"/>
    </source>
</evidence>
<proteinExistence type="predicted"/>
<dbReference type="InterPro" id="IPR050093">
    <property type="entry name" value="ABC_SmlMolc_Importer"/>
</dbReference>
<keyword evidence="2" id="KW-0547">Nucleotide-binding</keyword>
<comment type="caution">
    <text evidence="5">The sequence shown here is derived from an EMBL/GenBank/DDBJ whole genome shotgun (WGS) entry which is preliminary data.</text>
</comment>
<evidence type="ECO:0000256" key="3">
    <source>
        <dbReference type="ARBA" id="ARBA00022840"/>
    </source>
</evidence>
<evidence type="ECO:0000313" key="5">
    <source>
        <dbReference type="EMBL" id="HJF14609.1"/>
    </source>
</evidence>
<dbReference type="EMBL" id="DYXC01000076">
    <property type="protein sequence ID" value="HJF14609.1"/>
    <property type="molecule type" value="Genomic_DNA"/>
</dbReference>
<dbReference type="InterPro" id="IPR003593">
    <property type="entry name" value="AAA+_ATPase"/>
</dbReference>
<name>A0A921FMX2_9MICC</name>
<dbReference type="AlphaFoldDB" id="A0A921FMX2"/>
<organism evidence="5 6">
    <name type="scientific">Enteractinococcus helveticum</name>
    <dbReference type="NCBI Taxonomy" id="1837282"/>
    <lineage>
        <taxon>Bacteria</taxon>
        <taxon>Bacillati</taxon>
        <taxon>Actinomycetota</taxon>
        <taxon>Actinomycetes</taxon>
        <taxon>Micrococcales</taxon>
        <taxon>Micrococcaceae</taxon>
    </lineage>
</organism>
<protein>
    <submittedName>
        <fullName evidence="5">ABC transporter ATP-binding protein</fullName>
    </submittedName>
</protein>
<dbReference type="GO" id="GO:0005524">
    <property type="term" value="F:ATP binding"/>
    <property type="evidence" value="ECO:0007669"/>
    <property type="project" value="UniProtKB-KW"/>
</dbReference>